<evidence type="ECO:0000256" key="1">
    <source>
        <dbReference type="ARBA" id="ARBA00022679"/>
    </source>
</evidence>
<feature type="region of interest" description="Disordered" evidence="3">
    <location>
        <begin position="183"/>
        <end position="223"/>
    </location>
</feature>
<dbReference type="PANTHER" id="PTHR10605:SF56">
    <property type="entry name" value="BIFUNCTIONAL HEPARAN SULFATE N-DEACETYLASE_N-SULFOTRANSFERASE"/>
    <property type="match status" value="1"/>
</dbReference>
<dbReference type="PANTHER" id="PTHR10605">
    <property type="entry name" value="HEPARAN SULFATE SULFOTRANSFERASE"/>
    <property type="match status" value="1"/>
</dbReference>
<dbReference type="Proteomes" id="UP000030693">
    <property type="component" value="Unassembled WGS sequence"/>
</dbReference>
<evidence type="ECO:0000313" key="6">
    <source>
        <dbReference type="Proteomes" id="UP000030693"/>
    </source>
</evidence>
<feature type="binding site" evidence="2">
    <location>
        <position position="595"/>
    </location>
    <ligand>
        <name>3'-phosphoadenylyl sulfate</name>
        <dbReference type="ChEBI" id="CHEBI:58339"/>
    </ligand>
</feature>
<feature type="region of interest" description="Disordered" evidence="3">
    <location>
        <begin position="1"/>
        <end position="76"/>
    </location>
</feature>
<name>A0A058ZAC6_FONAL</name>
<dbReference type="GO" id="GO:0008146">
    <property type="term" value="F:sulfotransferase activity"/>
    <property type="evidence" value="ECO:0007669"/>
    <property type="project" value="InterPro"/>
</dbReference>
<keyword evidence="6" id="KW-1185">Reference proteome</keyword>
<reference evidence="5" key="1">
    <citation type="submission" date="2013-04" db="EMBL/GenBank/DDBJ databases">
        <title>The Genome Sequence of Fonticula alba ATCC 38817.</title>
        <authorList>
            <consortium name="The Broad Institute Genomics Platform"/>
            <person name="Russ C."/>
            <person name="Cuomo C."/>
            <person name="Burger G."/>
            <person name="Gray M.W."/>
            <person name="Holland P.W.H."/>
            <person name="King N."/>
            <person name="Lang F.B.F."/>
            <person name="Roger A.J."/>
            <person name="Ruiz-Trillo I."/>
            <person name="Brown M."/>
            <person name="Walker B."/>
            <person name="Young S."/>
            <person name="Zeng Q."/>
            <person name="Gargeya S."/>
            <person name="Fitzgerald M."/>
            <person name="Haas B."/>
            <person name="Abouelleil A."/>
            <person name="Allen A.W."/>
            <person name="Alvarado L."/>
            <person name="Arachchi H.M."/>
            <person name="Berlin A.M."/>
            <person name="Chapman S.B."/>
            <person name="Gainer-Dewar J."/>
            <person name="Goldberg J."/>
            <person name="Griggs A."/>
            <person name="Gujja S."/>
            <person name="Hansen M."/>
            <person name="Howarth C."/>
            <person name="Imamovic A."/>
            <person name="Ireland A."/>
            <person name="Larimer J."/>
            <person name="McCowan C."/>
            <person name="Murphy C."/>
            <person name="Pearson M."/>
            <person name="Poon T.W."/>
            <person name="Priest M."/>
            <person name="Roberts A."/>
            <person name="Saif S."/>
            <person name="Shea T."/>
            <person name="Sisk P."/>
            <person name="Sykes S."/>
            <person name="Wortman J."/>
            <person name="Nusbaum C."/>
            <person name="Birren B."/>
        </authorList>
    </citation>
    <scope>NUCLEOTIDE SEQUENCE [LARGE SCALE GENOMIC DNA]</scope>
    <source>
        <strain evidence="5">ATCC 38817</strain>
    </source>
</reference>
<protein>
    <recommendedName>
        <fullName evidence="7">Sulfotransferase domain-containing protein</fullName>
    </recommendedName>
</protein>
<feature type="region of interest" description="Disordered" evidence="3">
    <location>
        <begin position="119"/>
        <end position="154"/>
    </location>
</feature>
<dbReference type="InterPro" id="IPR037359">
    <property type="entry name" value="NST/OST"/>
</dbReference>
<feature type="region of interest" description="Disordered" evidence="3">
    <location>
        <begin position="792"/>
        <end position="823"/>
    </location>
</feature>
<feature type="binding site" evidence="2">
    <location>
        <position position="587"/>
    </location>
    <ligand>
        <name>3'-phosphoadenylyl sulfate</name>
        <dbReference type="ChEBI" id="CHEBI:58339"/>
    </ligand>
</feature>
<dbReference type="OrthoDB" id="411451at2759"/>
<dbReference type="RefSeq" id="XP_009494412.1">
    <property type="nucleotide sequence ID" value="XM_009496137.1"/>
</dbReference>
<dbReference type="EMBL" id="KB932203">
    <property type="protein sequence ID" value="KCV71289.1"/>
    <property type="molecule type" value="Genomic_DNA"/>
</dbReference>
<feature type="region of interest" description="Disordered" evidence="3">
    <location>
        <begin position="306"/>
        <end position="349"/>
    </location>
</feature>
<dbReference type="Gene3D" id="3.40.50.300">
    <property type="entry name" value="P-loop containing nucleotide triphosphate hydrolases"/>
    <property type="match status" value="3"/>
</dbReference>
<dbReference type="InterPro" id="IPR027417">
    <property type="entry name" value="P-loop_NTPase"/>
</dbReference>
<feature type="compositionally biased region" description="Low complexity" evidence="3">
    <location>
        <begin position="384"/>
        <end position="393"/>
    </location>
</feature>
<gene>
    <name evidence="5" type="ORF">H696_02235</name>
</gene>
<keyword evidence="4" id="KW-1133">Transmembrane helix</keyword>
<feature type="compositionally biased region" description="Basic and acidic residues" evidence="3">
    <location>
        <begin position="1"/>
        <end position="24"/>
    </location>
</feature>
<feature type="region of interest" description="Disordered" evidence="3">
    <location>
        <begin position="376"/>
        <end position="421"/>
    </location>
</feature>
<sequence length="907" mass="96346">MSPRTRSDDHLGQPLLGDHHDRSDYASGDQSQPLSPAPGHLPGPSAVMVRVDTLGLPADDSADSTDDLPISGRSSMGSLASVDMEAGGAAPMGGDPAGSDANSLLDAEKALARGALAGGGGGADTGDGDDDSLGLLPGAGAHGGPGAGPGSRCSTRSKVAIAAATLVLVLALAAGAALIGASNSFQPSGKAGQRPATGHTRPPPRRPGYSGTGPPRRPAANCPRMRPSFIVVGAQKAGTTSLYAYLRTHPQIIGLPNPHGAAGPGGDHLPAITPEDGQVETITMHQQEPGGRPHIRPAVEPHFSLDLDASPDPGQGGLPASPLEAGTVDDEDDGPDGMGELVDPVPDPEPEPHFYVLRLPFGLTAVIPKPSRPTFPFFGGGPGSRRAPGSGSPALAEAAGPGTDEPHAGDRPAAGRLPTWQTSDPMYQAATEAEATGESALTPGSALRTKELRFFDSARHWPRLGGLGHRLHQGLRPPSGESAINPATGQFITEEVGRAIMWDGSPAKPADIHQMTPAQLQEVRQRYEKFFPCQPDEATLLHDAQHGREKTVGYVTGEATPGYMYRPEVPARIRAVLPDVKLIALVRDPAERAYSHYHHAQKNHMYQLARRSRKNSQEKPPKRRFRRDEALAVIDLPAMSDADRQGLPIAEVRAAPPAATRQGDRRPLAPVFPAFETLLAREHAVIVKCQNSVAEELYGQDMASTMGGRAYLEAYDRIYACHQTAILAEAADLQVSPWALQLILRSIYIAQIHNMRKEFPAEQILVVRSEELFDNVDTALDSITDFIGLERRSSFPSTGGQLPDGPAGGDDHTTPEDQADAPAGAEDIAISRGPRSAIVAQAPQTGKWDDWIFRRKLNFVEGNRVVASHSEEPTNRKAMNPDTLAWLDRLFEPFESLLEDYIAGQQH</sequence>
<proteinExistence type="predicted"/>
<feature type="transmembrane region" description="Helical" evidence="4">
    <location>
        <begin position="159"/>
        <end position="181"/>
    </location>
</feature>
<dbReference type="GeneID" id="20526960"/>
<evidence type="ECO:0000313" key="5">
    <source>
        <dbReference type="EMBL" id="KCV71289.1"/>
    </source>
</evidence>
<evidence type="ECO:0000256" key="4">
    <source>
        <dbReference type="SAM" id="Phobius"/>
    </source>
</evidence>
<organism evidence="5">
    <name type="scientific">Fonticula alba</name>
    <name type="common">Slime mold</name>
    <dbReference type="NCBI Taxonomy" id="691883"/>
    <lineage>
        <taxon>Eukaryota</taxon>
        <taxon>Rotosphaerida</taxon>
        <taxon>Fonticulaceae</taxon>
        <taxon>Fonticula</taxon>
    </lineage>
</organism>
<evidence type="ECO:0008006" key="7">
    <source>
        <dbReference type="Google" id="ProtNLM"/>
    </source>
</evidence>
<evidence type="ECO:0000256" key="2">
    <source>
        <dbReference type="PIRSR" id="PIRSR637359-2"/>
    </source>
</evidence>
<evidence type="ECO:0000256" key="3">
    <source>
        <dbReference type="SAM" id="MobiDB-lite"/>
    </source>
</evidence>
<feature type="compositionally biased region" description="Gly residues" evidence="3">
    <location>
        <begin position="140"/>
        <end position="149"/>
    </location>
</feature>
<dbReference type="AlphaFoldDB" id="A0A058ZAC6"/>
<keyword evidence="1" id="KW-0808">Transferase</keyword>
<accession>A0A058ZAC6</accession>
<dbReference type="SUPFAM" id="SSF52540">
    <property type="entry name" value="P-loop containing nucleoside triphosphate hydrolases"/>
    <property type="match status" value="2"/>
</dbReference>
<keyword evidence="4" id="KW-0812">Transmembrane</keyword>
<keyword evidence="4" id="KW-0472">Membrane</keyword>